<dbReference type="Proteomes" id="UP000034881">
    <property type="component" value="Unassembled WGS sequence"/>
</dbReference>
<feature type="transmembrane region" description="Helical" evidence="1">
    <location>
        <begin position="136"/>
        <end position="163"/>
    </location>
</feature>
<protein>
    <submittedName>
        <fullName evidence="2">Uncharacterized protein</fullName>
    </submittedName>
</protein>
<feature type="transmembrane region" description="Helical" evidence="1">
    <location>
        <begin position="7"/>
        <end position="26"/>
    </location>
</feature>
<dbReference type="EMBL" id="LBYB01000002">
    <property type="protein sequence ID" value="KKR42470.1"/>
    <property type="molecule type" value="Genomic_DNA"/>
</dbReference>
<gene>
    <name evidence="2" type="ORF">UT77_C0002G0123</name>
</gene>
<comment type="caution">
    <text evidence="2">The sequence shown here is derived from an EMBL/GenBank/DDBJ whole genome shotgun (WGS) entry which is preliminary data.</text>
</comment>
<dbReference type="AlphaFoldDB" id="A0A0G0T5Q3"/>
<name>A0A0G0T5Q3_9BACT</name>
<proteinExistence type="predicted"/>
<feature type="transmembrane region" description="Helical" evidence="1">
    <location>
        <begin position="65"/>
        <end position="83"/>
    </location>
</feature>
<accession>A0A0G0T5Q3</accession>
<evidence type="ECO:0000256" key="1">
    <source>
        <dbReference type="SAM" id="Phobius"/>
    </source>
</evidence>
<feature type="transmembrane region" description="Helical" evidence="1">
    <location>
        <begin position="95"/>
        <end position="116"/>
    </location>
</feature>
<evidence type="ECO:0000313" key="3">
    <source>
        <dbReference type="Proteomes" id="UP000034881"/>
    </source>
</evidence>
<sequence>MKKIGKYQIAFSVLLFILLLYINFLLGTEKIQSAFNDNFNGGRCGACQSCVYIFEICQKKYGFDIYLLIFSLIPVSFLAFLINGMNIKKSLFQSLHVSIIYVLVWLATVEIITSLFKVPVLYTHFMEGRQSLHYKFVPLFPEVILIVSFAVAVFSGFAGFIVSKIFEKILYRK</sequence>
<organism evidence="2 3">
    <name type="scientific">Candidatus Daviesbacteria bacterium GW2011_GWC2_40_12</name>
    <dbReference type="NCBI Taxonomy" id="1618431"/>
    <lineage>
        <taxon>Bacteria</taxon>
        <taxon>Candidatus Daviesiibacteriota</taxon>
    </lineage>
</organism>
<keyword evidence="1" id="KW-1133">Transmembrane helix</keyword>
<keyword evidence="1" id="KW-0472">Membrane</keyword>
<evidence type="ECO:0000313" key="2">
    <source>
        <dbReference type="EMBL" id="KKR42470.1"/>
    </source>
</evidence>
<reference evidence="2 3" key="1">
    <citation type="journal article" date="2015" name="Nature">
        <title>rRNA introns, odd ribosomes, and small enigmatic genomes across a large radiation of phyla.</title>
        <authorList>
            <person name="Brown C.T."/>
            <person name="Hug L.A."/>
            <person name="Thomas B.C."/>
            <person name="Sharon I."/>
            <person name="Castelle C.J."/>
            <person name="Singh A."/>
            <person name="Wilkins M.J."/>
            <person name="Williams K.H."/>
            <person name="Banfield J.F."/>
        </authorList>
    </citation>
    <scope>NUCLEOTIDE SEQUENCE [LARGE SCALE GENOMIC DNA]</scope>
</reference>
<keyword evidence="1" id="KW-0812">Transmembrane</keyword>